<feature type="region of interest" description="Disordered" evidence="6">
    <location>
        <begin position="1"/>
        <end position="64"/>
    </location>
</feature>
<feature type="domain" description="C2H2-type" evidence="7">
    <location>
        <begin position="1426"/>
        <end position="1453"/>
    </location>
</feature>
<feature type="compositionally biased region" description="Low complexity" evidence="6">
    <location>
        <begin position="596"/>
        <end position="608"/>
    </location>
</feature>
<feature type="domain" description="C2H2-type" evidence="7">
    <location>
        <begin position="145"/>
        <end position="172"/>
    </location>
</feature>
<reference evidence="8" key="1">
    <citation type="submission" date="2022-11" db="EMBL/GenBank/DDBJ databases">
        <title>Centuries of genome instability and evolution in soft-shell clam transmissible cancer (bioRxiv).</title>
        <authorList>
            <person name="Hart S.F.M."/>
            <person name="Yonemitsu M.A."/>
            <person name="Giersch R.M."/>
            <person name="Beal B.F."/>
            <person name="Arriagada G."/>
            <person name="Davis B.W."/>
            <person name="Ostrander E.A."/>
            <person name="Goff S.P."/>
            <person name="Metzger M.J."/>
        </authorList>
    </citation>
    <scope>NUCLEOTIDE SEQUENCE</scope>
    <source>
        <strain evidence="8">MELC-2E11</strain>
        <tissue evidence="8">Siphon/mantle</tissue>
    </source>
</reference>
<feature type="domain" description="C2H2-type" evidence="7">
    <location>
        <begin position="325"/>
        <end position="352"/>
    </location>
</feature>
<feature type="domain" description="C2H2-type" evidence="7">
    <location>
        <begin position="1454"/>
        <end position="1481"/>
    </location>
</feature>
<feature type="domain" description="C2H2-type" evidence="7">
    <location>
        <begin position="671"/>
        <end position="699"/>
    </location>
</feature>
<keyword evidence="2" id="KW-0677">Repeat</keyword>
<feature type="region of interest" description="Disordered" evidence="6">
    <location>
        <begin position="573"/>
        <end position="610"/>
    </location>
</feature>
<feature type="domain" description="C2H2-type" evidence="7">
    <location>
        <begin position="1253"/>
        <end position="1275"/>
    </location>
</feature>
<feature type="domain" description="C2H2-type" evidence="7">
    <location>
        <begin position="485"/>
        <end position="513"/>
    </location>
</feature>
<feature type="domain" description="C2H2-type" evidence="7">
    <location>
        <begin position="1168"/>
        <end position="1195"/>
    </location>
</feature>
<evidence type="ECO:0000256" key="6">
    <source>
        <dbReference type="SAM" id="MobiDB-lite"/>
    </source>
</evidence>
<dbReference type="Pfam" id="PF13912">
    <property type="entry name" value="zf-C2H2_6"/>
    <property type="match status" value="3"/>
</dbReference>
<evidence type="ECO:0000256" key="5">
    <source>
        <dbReference type="PROSITE-ProRule" id="PRU00042"/>
    </source>
</evidence>
<feature type="domain" description="C2H2-type" evidence="7">
    <location>
        <begin position="1282"/>
        <end position="1309"/>
    </location>
</feature>
<feature type="domain" description="C2H2-type" evidence="7">
    <location>
        <begin position="1194"/>
        <end position="1221"/>
    </location>
</feature>
<evidence type="ECO:0000313" key="8">
    <source>
        <dbReference type="EMBL" id="WAR11752.1"/>
    </source>
</evidence>
<dbReference type="SMART" id="SM00355">
    <property type="entry name" value="ZnF_C2H2"/>
    <property type="match status" value="32"/>
</dbReference>
<evidence type="ECO:0000313" key="9">
    <source>
        <dbReference type="Proteomes" id="UP001164746"/>
    </source>
</evidence>
<feature type="domain" description="C2H2-type" evidence="7">
    <location>
        <begin position="1482"/>
        <end position="1509"/>
    </location>
</feature>
<dbReference type="EMBL" id="CP111019">
    <property type="protein sequence ID" value="WAR11752.1"/>
    <property type="molecule type" value="Genomic_DNA"/>
</dbReference>
<feature type="compositionally biased region" description="Polar residues" evidence="6">
    <location>
        <begin position="1525"/>
        <end position="1539"/>
    </location>
</feature>
<protein>
    <submittedName>
        <fullName evidence="8">ZN423-like protein</fullName>
    </submittedName>
</protein>
<keyword evidence="3 5" id="KW-0863">Zinc-finger</keyword>
<feature type="compositionally biased region" description="Pro residues" evidence="6">
    <location>
        <begin position="528"/>
        <end position="540"/>
    </location>
</feature>
<organism evidence="8 9">
    <name type="scientific">Mya arenaria</name>
    <name type="common">Soft-shell clam</name>
    <dbReference type="NCBI Taxonomy" id="6604"/>
    <lineage>
        <taxon>Eukaryota</taxon>
        <taxon>Metazoa</taxon>
        <taxon>Spiralia</taxon>
        <taxon>Lophotrochozoa</taxon>
        <taxon>Mollusca</taxon>
        <taxon>Bivalvia</taxon>
        <taxon>Autobranchia</taxon>
        <taxon>Heteroconchia</taxon>
        <taxon>Euheterodonta</taxon>
        <taxon>Imparidentia</taxon>
        <taxon>Neoheterodontei</taxon>
        <taxon>Myida</taxon>
        <taxon>Myoidea</taxon>
        <taxon>Myidae</taxon>
        <taxon>Mya</taxon>
    </lineage>
</organism>
<feature type="compositionally biased region" description="Basic and acidic residues" evidence="6">
    <location>
        <begin position="1495"/>
        <end position="1516"/>
    </location>
</feature>
<feature type="region of interest" description="Disordered" evidence="6">
    <location>
        <begin position="1495"/>
        <end position="1577"/>
    </location>
</feature>
<gene>
    <name evidence="8" type="ORF">MAR_025932</name>
</gene>
<dbReference type="PANTHER" id="PTHR24379:SF121">
    <property type="entry name" value="C2H2-TYPE DOMAIN-CONTAINING PROTEIN"/>
    <property type="match status" value="1"/>
</dbReference>
<dbReference type="Pfam" id="PF00096">
    <property type="entry name" value="zf-C2H2"/>
    <property type="match status" value="6"/>
</dbReference>
<dbReference type="InterPro" id="IPR013087">
    <property type="entry name" value="Znf_C2H2_type"/>
</dbReference>
<evidence type="ECO:0000256" key="3">
    <source>
        <dbReference type="ARBA" id="ARBA00022771"/>
    </source>
</evidence>
<dbReference type="PROSITE" id="PS00028">
    <property type="entry name" value="ZINC_FINGER_C2H2_1"/>
    <property type="match status" value="26"/>
</dbReference>
<feature type="domain" description="C2H2-type" evidence="7">
    <location>
        <begin position="641"/>
        <end position="663"/>
    </location>
</feature>
<feature type="compositionally biased region" description="Basic residues" evidence="6">
    <location>
        <begin position="1"/>
        <end position="11"/>
    </location>
</feature>
<keyword evidence="4" id="KW-0862">Zinc</keyword>
<evidence type="ECO:0000259" key="7">
    <source>
        <dbReference type="PROSITE" id="PS50157"/>
    </source>
</evidence>
<dbReference type="PROSITE" id="PS50157">
    <property type="entry name" value="ZINC_FINGER_C2H2_2"/>
    <property type="match status" value="25"/>
</dbReference>
<feature type="compositionally biased region" description="Basic and acidic residues" evidence="6">
    <location>
        <begin position="54"/>
        <end position="64"/>
    </location>
</feature>
<feature type="domain" description="C2H2-type" evidence="7">
    <location>
        <begin position="1040"/>
        <end position="1067"/>
    </location>
</feature>
<feature type="domain" description="C2H2-type" evidence="7">
    <location>
        <begin position="1358"/>
        <end position="1386"/>
    </location>
</feature>
<feature type="domain" description="C2H2-type" evidence="7">
    <location>
        <begin position="611"/>
        <end position="633"/>
    </location>
</feature>
<feature type="domain" description="C2H2-type" evidence="7">
    <location>
        <begin position="173"/>
        <end position="200"/>
    </location>
</feature>
<dbReference type="PANTHER" id="PTHR24379">
    <property type="entry name" value="KRAB AND ZINC FINGER DOMAIN-CONTAINING"/>
    <property type="match status" value="1"/>
</dbReference>
<keyword evidence="9" id="KW-1185">Reference proteome</keyword>
<feature type="domain" description="C2H2-type" evidence="7">
    <location>
        <begin position="759"/>
        <end position="787"/>
    </location>
</feature>
<dbReference type="Proteomes" id="UP001164746">
    <property type="component" value="Chromosome 8"/>
</dbReference>
<feature type="region of interest" description="Disordered" evidence="6">
    <location>
        <begin position="509"/>
        <end position="551"/>
    </location>
</feature>
<feature type="domain" description="C2H2-type" evidence="7">
    <location>
        <begin position="452"/>
        <end position="480"/>
    </location>
</feature>
<proteinExistence type="predicted"/>
<feature type="compositionally biased region" description="Basic and acidic residues" evidence="6">
    <location>
        <begin position="509"/>
        <end position="521"/>
    </location>
</feature>
<feature type="domain" description="C2H2-type" evidence="7">
    <location>
        <begin position="729"/>
        <end position="758"/>
    </location>
</feature>
<evidence type="ECO:0000256" key="1">
    <source>
        <dbReference type="ARBA" id="ARBA00022723"/>
    </source>
</evidence>
<dbReference type="SUPFAM" id="SSF57667">
    <property type="entry name" value="beta-beta-alpha zinc fingers"/>
    <property type="match status" value="13"/>
</dbReference>
<evidence type="ECO:0000256" key="4">
    <source>
        <dbReference type="ARBA" id="ARBA00022833"/>
    </source>
</evidence>
<feature type="compositionally biased region" description="Polar residues" evidence="6">
    <location>
        <begin position="929"/>
        <end position="944"/>
    </location>
</feature>
<feature type="domain" description="C2H2-type" evidence="7">
    <location>
        <begin position="201"/>
        <end position="228"/>
    </location>
</feature>
<feature type="domain" description="C2H2-type" evidence="7">
    <location>
        <begin position="699"/>
        <end position="727"/>
    </location>
</feature>
<feature type="region of interest" description="Disordered" evidence="6">
    <location>
        <begin position="926"/>
        <end position="945"/>
    </location>
</feature>
<feature type="compositionally biased region" description="Polar residues" evidence="6">
    <location>
        <begin position="1562"/>
        <end position="1571"/>
    </location>
</feature>
<feature type="domain" description="C2H2-type" evidence="7">
    <location>
        <begin position="1389"/>
        <end position="1416"/>
    </location>
</feature>
<feature type="domain" description="C2H2-type" evidence="7">
    <location>
        <begin position="419"/>
        <end position="447"/>
    </location>
</feature>
<feature type="region of interest" description="Disordered" evidence="6">
    <location>
        <begin position="97"/>
        <end position="137"/>
    </location>
</feature>
<evidence type="ECO:0000256" key="2">
    <source>
        <dbReference type="ARBA" id="ARBA00022737"/>
    </source>
</evidence>
<sequence length="1577" mass="174133">MSRRKQARPRLIKREDEEEEAGGGAVALEDQQPVNKKPKLSESSGPDDVTEATGSKETEETETAEKFRCETCGATFSHLSRFMDHKNSQCEPCAANGQGGGLVRSDTPSSIDSLGSTSGPSDSPLPDMDPEQVPHGTGVSEAYPVGCQWCEKAFASQALLHVHERVHKDELPHSCTRCARVFKSKRARDRHVKFHNSGKTFSCTRCDFFFTKPEALKAHMKTHEAPEVYPCQICDLEYPTMAALMSHQNAHKPKPVYTRDFLTGSYCPECGDVLFTDKDRETHTCPSYGGRRTFHCQHCSAICVGPTALALHTEHAHSASGTEQNKCPLCFKCFLTLDELTVHMKVHDSPVSEQNRDSMLTTPDYHGIDFGASILSKTNGMGPNDILICPYCFRDDFDSLEGLELHMQSVHSVKPTEVYTCNYCNAPYKNLYSLHEHMRAIHQNQPSMGIKYPCSRCGKEYPSIESLQEHKKRVHYKQKPTETVYTCTFCTLIFVSASALNEHVKSSHAELSKHEFEDRTNAVKTPKLTPPARSPRPPSVIPISKESPPPTYSDVHTIINVPEPSQILRHLRSPLKTSTPSGTIHHGGPFEGRHMSSPPARPSSSGSGETIKCEQCTARFTDPAAFQKHIQLHLDSALGQFSCRQCQKTFLTEEQLELHLSLHFLSLRAEFRCKSCDKAFSKPDELQKHLLDIHAHHMYKCALCEEVYDSKVNIQVHFAIKHSDECKLYRCMACDVIFRSEADWHLHLRCHLATHNKPFKCPMCDDTFLVEFLLDKHLQHVHSGTGSVDSPNGKMLDGAAKIKVEKSDDISHQETRAASLLFNASLSPASGKKTSGTLVAGSATLLGDDGHYFHKMAGISFLGDGSGPLCPAGPGTPSSAGSVGSAGSLVWKSPEDLFRCNICDMKFSQLSGLQTHKLQDHGLKLVSGSKHSPSLSPHQSNHSSGDALVTSVYGDIFMQTGESSGSENHTSLLQNALTSSLGVSLSGSPESSGVENSFSEKLVSSFGEKLCLACPFCSQTFKCKADLEKHSKIHLNTGSQKCNICDEVFTSTGVLAEHKLTHCKIQQGNICVACKIPIKNEEQFYLHSQEHGFQGAVMQCIVCRQTLASMLELQMHGKHHFQTKAPFHTCCVCLNSFDSGDSLISKLNSSGRTYYVCKACYNGSAGENVCKQCGAKFGSPTALDVHMATHRKSYQCIKCQDSFSSEQEIQMHVATHMMTEGNVHECFLCFVVLDSPAKLQCHLIEHSFKDSEYRCTECSRMFKSAHDIQGHALEHGVAGRKYACFQCSQKFFFSAELENHQFIHRKAELTANVKNELSPQLTIHPLRVQTLEDMSNSTSYDSVFASLPHRNQSVDADLRCSKCDRTYASIYDLADHYKAAHAGADRKAYVCPTCSECFRSVGQLQTHFLKHHGKGEGCSDRGRQLHVCHDCGKECSSEHNLLSHMNTHRKGERFSCSKCGRTFSTSAGLSAHVASKCPGVPHECPICHDRFTKKSQKMEHMKSHSGDKEMEGRAPGDEDAGLESRSGTSEETPTSVGQQSDEETGSKGSFDGEKDGAMKPEVSSTCSLPDESSNDKA</sequence>
<feature type="domain" description="C2H2-type" evidence="7">
    <location>
        <begin position="898"/>
        <end position="921"/>
    </location>
</feature>
<dbReference type="InterPro" id="IPR036236">
    <property type="entry name" value="Znf_C2H2_sf"/>
</dbReference>
<dbReference type="Gene3D" id="3.30.160.60">
    <property type="entry name" value="Classic Zinc Finger"/>
    <property type="match status" value="13"/>
</dbReference>
<feature type="compositionally biased region" description="Polar residues" evidence="6">
    <location>
        <begin position="106"/>
        <end position="121"/>
    </location>
</feature>
<name>A0ABY7EP33_MYAAR</name>
<accession>A0ABY7EP33</accession>
<feature type="domain" description="C2H2-type" evidence="7">
    <location>
        <begin position="1012"/>
        <end position="1039"/>
    </location>
</feature>
<keyword evidence="1" id="KW-0479">Metal-binding</keyword>